<proteinExistence type="predicted"/>
<reference evidence="2 3" key="1">
    <citation type="submission" date="2009-07" db="EMBL/GenBank/DDBJ databases">
        <authorList>
            <person name="Madupu R."/>
            <person name="Sebastian Y."/>
            <person name="Durkin A.S."/>
            <person name="Torralba M."/>
            <person name="Methe B."/>
            <person name="Sutton G.G."/>
            <person name="Strausberg R.L."/>
            <person name="Nelson K.E."/>
        </authorList>
    </citation>
    <scope>NUCLEOTIDE SEQUENCE [LARGE SCALE GENOMIC DNA]</scope>
    <source>
        <strain evidence="2 3">RM3268</strain>
    </source>
</reference>
<keyword evidence="3" id="KW-1185">Reference proteome</keyword>
<keyword evidence="1" id="KW-1133">Transmembrane helix</keyword>
<sequence length="164" mass="17717">MNFFLGFLAGSGAFDGLAAAVIVFGVIAILGGFNAVIASIPAFIVFCVAKAFLEGLTSNVNNRFVTLVVPITGALVLAYFTADAVYKSEQAKDAEREVQKQQNMTQQDKVYYIQRSLMFGSYGVAIDGKWGKKTMQAAQKYSGSSATSIDELYEAVKAKKEGRR</sequence>
<accession>C8PLH6</accession>
<protein>
    <submittedName>
        <fullName evidence="2">Uncharacterized protein</fullName>
    </submittedName>
</protein>
<comment type="caution">
    <text evidence="2">The sequence shown here is derived from an EMBL/GenBank/DDBJ whole genome shotgun (WGS) entry which is preliminary data.</text>
</comment>
<feature type="transmembrane region" description="Helical" evidence="1">
    <location>
        <begin position="29"/>
        <end position="52"/>
    </location>
</feature>
<evidence type="ECO:0000313" key="3">
    <source>
        <dbReference type="Proteomes" id="UP000005709"/>
    </source>
</evidence>
<dbReference type="Proteomes" id="UP000005709">
    <property type="component" value="Unassembled WGS sequence"/>
</dbReference>
<organism evidence="2 3">
    <name type="scientific">Campylobacter gracilis RM3268</name>
    <dbReference type="NCBI Taxonomy" id="553220"/>
    <lineage>
        <taxon>Bacteria</taxon>
        <taxon>Pseudomonadati</taxon>
        <taxon>Campylobacterota</taxon>
        <taxon>Epsilonproteobacteria</taxon>
        <taxon>Campylobacterales</taxon>
        <taxon>Campylobacteraceae</taxon>
        <taxon>Campylobacter</taxon>
    </lineage>
</organism>
<evidence type="ECO:0000256" key="1">
    <source>
        <dbReference type="SAM" id="Phobius"/>
    </source>
</evidence>
<dbReference type="EMBL" id="ACYG01000032">
    <property type="protein sequence ID" value="EEV16288.1"/>
    <property type="molecule type" value="Genomic_DNA"/>
</dbReference>
<evidence type="ECO:0000313" key="2">
    <source>
        <dbReference type="EMBL" id="EEV16288.1"/>
    </source>
</evidence>
<name>C8PLH6_9BACT</name>
<keyword evidence="1" id="KW-0812">Transmembrane</keyword>
<gene>
    <name evidence="2" type="ORF">CAMGR0001_1985</name>
</gene>
<dbReference type="RefSeq" id="WP_005873264.1">
    <property type="nucleotide sequence ID" value="NZ_ACYG01000032.1"/>
</dbReference>
<keyword evidence="1" id="KW-0472">Membrane</keyword>
<feature type="transmembrane region" description="Helical" evidence="1">
    <location>
        <begin position="64"/>
        <end position="82"/>
    </location>
</feature>
<dbReference type="AlphaFoldDB" id="C8PLH6"/>